<evidence type="ECO:0000259" key="1">
    <source>
        <dbReference type="PROSITE" id="PS50053"/>
    </source>
</evidence>
<dbReference type="PROSITE" id="PS50053">
    <property type="entry name" value="UBIQUITIN_2"/>
    <property type="match status" value="1"/>
</dbReference>
<reference evidence="3" key="1">
    <citation type="journal article" date="2015" name="Proc. Natl. Acad. Sci. U.S.A.">
        <title>Genome sequence of the Asian Tiger mosquito, Aedes albopictus, reveals insights into its biology, genetics, and evolution.</title>
        <authorList>
            <person name="Chen X.G."/>
            <person name="Jiang X."/>
            <person name="Gu J."/>
            <person name="Xu M."/>
            <person name="Wu Y."/>
            <person name="Deng Y."/>
            <person name="Zhang C."/>
            <person name="Bonizzoni M."/>
            <person name="Dermauw W."/>
            <person name="Vontas J."/>
            <person name="Armbruster P."/>
            <person name="Huang X."/>
            <person name="Yang Y."/>
            <person name="Zhang H."/>
            <person name="He W."/>
            <person name="Peng H."/>
            <person name="Liu Y."/>
            <person name="Wu K."/>
            <person name="Chen J."/>
            <person name="Lirakis M."/>
            <person name="Topalis P."/>
            <person name="Van Leeuwen T."/>
            <person name="Hall A.B."/>
            <person name="Jiang X."/>
            <person name="Thorpe C."/>
            <person name="Mueller R.L."/>
            <person name="Sun C."/>
            <person name="Waterhouse R.M."/>
            <person name="Yan G."/>
            <person name="Tu Z.J."/>
            <person name="Fang X."/>
            <person name="James A.A."/>
        </authorList>
    </citation>
    <scope>NUCLEOTIDE SEQUENCE [LARGE SCALE GENOMIC DNA]</scope>
    <source>
        <strain evidence="3">Foshan</strain>
    </source>
</reference>
<dbReference type="Proteomes" id="UP000069940">
    <property type="component" value="Unassembled WGS sequence"/>
</dbReference>
<evidence type="ECO:0000313" key="2">
    <source>
        <dbReference type="EnsemblMetazoa" id="AALFPA23_019933.P29356"/>
    </source>
</evidence>
<dbReference type="InterPro" id="IPR053061">
    <property type="entry name" value="AN1-type_zinc_finger"/>
</dbReference>
<dbReference type="EnsemblMetazoa" id="AALFPA23_019933.R29356">
    <property type="protein sequence ID" value="AALFPA23_019933.P29356"/>
    <property type="gene ID" value="AALFPA23_019933"/>
</dbReference>
<dbReference type="RefSeq" id="XP_062713696.1">
    <property type="nucleotide sequence ID" value="XM_062857712.1"/>
</dbReference>
<dbReference type="InterPro" id="IPR000626">
    <property type="entry name" value="Ubiquitin-like_dom"/>
</dbReference>
<proteinExistence type="predicted"/>
<dbReference type="PANTHER" id="PTHR46728:SF1">
    <property type="entry name" value="AN1-TYPE ZINC FINGER PROTEIN 4"/>
    <property type="match status" value="1"/>
</dbReference>
<dbReference type="PANTHER" id="PTHR46728">
    <property type="entry name" value="AN1-TYPE ZINC FINGER PROTEIN 4"/>
    <property type="match status" value="1"/>
</dbReference>
<sequence length="101" mass="11411">MLWTPSYEIIVETLTGSEFEVTAGDRDTVGYIKSKIQKYEGIPVNQQHLLYNHKELSDTMEMKDIPLVISIRRHVLFGVSTRLTIAVNKCSAGELTGTKVR</sequence>
<accession>A0ABM1ZML2</accession>
<organism evidence="2 3">
    <name type="scientific">Aedes albopictus</name>
    <name type="common">Asian tiger mosquito</name>
    <name type="synonym">Stegomyia albopicta</name>
    <dbReference type="NCBI Taxonomy" id="7160"/>
    <lineage>
        <taxon>Eukaryota</taxon>
        <taxon>Metazoa</taxon>
        <taxon>Ecdysozoa</taxon>
        <taxon>Arthropoda</taxon>
        <taxon>Hexapoda</taxon>
        <taxon>Insecta</taxon>
        <taxon>Pterygota</taxon>
        <taxon>Neoptera</taxon>
        <taxon>Endopterygota</taxon>
        <taxon>Diptera</taxon>
        <taxon>Nematocera</taxon>
        <taxon>Culicoidea</taxon>
        <taxon>Culicidae</taxon>
        <taxon>Culicinae</taxon>
        <taxon>Aedini</taxon>
        <taxon>Aedes</taxon>
        <taxon>Stegomyia</taxon>
    </lineage>
</organism>
<reference evidence="2" key="2">
    <citation type="submission" date="2025-05" db="UniProtKB">
        <authorList>
            <consortium name="EnsemblMetazoa"/>
        </authorList>
    </citation>
    <scope>IDENTIFICATION</scope>
    <source>
        <strain evidence="2">Foshan</strain>
    </source>
</reference>
<evidence type="ECO:0000313" key="3">
    <source>
        <dbReference type="Proteomes" id="UP000069940"/>
    </source>
</evidence>
<protein>
    <recommendedName>
        <fullName evidence="1">Ubiquitin-like domain-containing protein</fullName>
    </recommendedName>
</protein>
<dbReference type="SUPFAM" id="SSF54236">
    <property type="entry name" value="Ubiquitin-like"/>
    <property type="match status" value="1"/>
</dbReference>
<name>A0ABM1ZML2_AEDAL</name>
<feature type="domain" description="Ubiquitin-like" evidence="1">
    <location>
        <begin position="7"/>
        <end position="67"/>
    </location>
</feature>
<dbReference type="InterPro" id="IPR029071">
    <property type="entry name" value="Ubiquitin-like_domsf"/>
</dbReference>
<dbReference type="Gene3D" id="3.10.20.90">
    <property type="entry name" value="Phosphatidylinositol 3-kinase Catalytic Subunit, Chain A, domain 1"/>
    <property type="match status" value="1"/>
</dbReference>
<dbReference type="GeneID" id="134290551"/>
<keyword evidence="3" id="KW-1185">Reference proteome</keyword>
<dbReference type="Pfam" id="PF00240">
    <property type="entry name" value="ubiquitin"/>
    <property type="match status" value="1"/>
</dbReference>
<dbReference type="SMART" id="SM00213">
    <property type="entry name" value="UBQ"/>
    <property type="match status" value="1"/>
</dbReference>